<evidence type="ECO:0000313" key="3">
    <source>
        <dbReference type="Proteomes" id="UP000289340"/>
    </source>
</evidence>
<organism evidence="2 3">
    <name type="scientific">Glycine soja</name>
    <name type="common">Wild soybean</name>
    <dbReference type="NCBI Taxonomy" id="3848"/>
    <lineage>
        <taxon>Eukaryota</taxon>
        <taxon>Viridiplantae</taxon>
        <taxon>Streptophyta</taxon>
        <taxon>Embryophyta</taxon>
        <taxon>Tracheophyta</taxon>
        <taxon>Spermatophyta</taxon>
        <taxon>Magnoliopsida</taxon>
        <taxon>eudicotyledons</taxon>
        <taxon>Gunneridae</taxon>
        <taxon>Pentapetalae</taxon>
        <taxon>rosids</taxon>
        <taxon>fabids</taxon>
        <taxon>Fabales</taxon>
        <taxon>Fabaceae</taxon>
        <taxon>Papilionoideae</taxon>
        <taxon>50 kb inversion clade</taxon>
        <taxon>NPAAA clade</taxon>
        <taxon>indigoferoid/millettioid clade</taxon>
        <taxon>Phaseoleae</taxon>
        <taxon>Glycine</taxon>
        <taxon>Glycine subgen. Soja</taxon>
    </lineage>
</organism>
<dbReference type="PANTHER" id="PTHR31476">
    <property type="entry name" value="PROTEIN WHAT'S THIS FACTOR 1 HOMOLOG, CHLOROPLASTIC"/>
    <property type="match status" value="1"/>
</dbReference>
<dbReference type="InterPro" id="IPR045040">
    <property type="entry name" value="PORR_fam"/>
</dbReference>
<accession>A0A445KPL7</accession>
<evidence type="ECO:0000259" key="1">
    <source>
        <dbReference type="Pfam" id="PF11955"/>
    </source>
</evidence>
<evidence type="ECO:0000313" key="2">
    <source>
        <dbReference type="EMBL" id="RZC12869.1"/>
    </source>
</evidence>
<comment type="caution">
    <text evidence="2">The sequence shown here is derived from an EMBL/GenBank/DDBJ whole genome shotgun (WGS) entry which is preliminary data.</text>
</comment>
<dbReference type="AlphaFoldDB" id="A0A445KPL7"/>
<feature type="domain" description="PORR" evidence="1">
    <location>
        <begin position="15"/>
        <end position="111"/>
    </location>
</feature>
<protein>
    <recommendedName>
        <fullName evidence="1">PORR domain-containing protein</fullName>
    </recommendedName>
</protein>
<name>A0A445KPL7_GLYSO</name>
<dbReference type="Pfam" id="PF11955">
    <property type="entry name" value="PORR"/>
    <property type="match status" value="1"/>
</dbReference>
<dbReference type="GO" id="GO:0003723">
    <property type="term" value="F:RNA binding"/>
    <property type="evidence" value="ECO:0007669"/>
    <property type="project" value="InterPro"/>
</dbReference>
<dbReference type="InterPro" id="IPR021099">
    <property type="entry name" value="PORR_domain"/>
</dbReference>
<gene>
    <name evidence="2" type="ORF">D0Y65_012563</name>
</gene>
<sequence>MLPSNILSFSPLWTLCLPSDLKLSTFIRRYPNIFIESSFLVSGGSPVLCFSLAPEALELHHEEMNILQQNQLELQVMLCKLLMLTSDRILPLQTIDQLKWDLGLPYDYQLYKLERNSQAC</sequence>
<proteinExistence type="predicted"/>
<reference evidence="2 3" key="1">
    <citation type="submission" date="2018-09" db="EMBL/GenBank/DDBJ databases">
        <title>A high-quality reference genome of wild soybean provides a powerful tool to mine soybean genomes.</title>
        <authorList>
            <person name="Xie M."/>
            <person name="Chung C.Y.L."/>
            <person name="Li M.-W."/>
            <person name="Wong F.-L."/>
            <person name="Chan T.-F."/>
            <person name="Lam H.-M."/>
        </authorList>
    </citation>
    <scope>NUCLEOTIDE SEQUENCE [LARGE SCALE GENOMIC DNA]</scope>
    <source>
        <strain evidence="3">cv. W05</strain>
        <tissue evidence="2">Hypocotyl of etiolated seedlings</tissue>
    </source>
</reference>
<dbReference type="PANTHER" id="PTHR31476:SF6">
    <property type="entry name" value="EMB|CAB68190.1"/>
    <property type="match status" value="1"/>
</dbReference>
<keyword evidence="3" id="KW-1185">Reference proteome</keyword>
<dbReference type="EMBL" id="QZWG01000005">
    <property type="protein sequence ID" value="RZC12869.1"/>
    <property type="molecule type" value="Genomic_DNA"/>
</dbReference>
<dbReference type="Proteomes" id="UP000289340">
    <property type="component" value="Chromosome 5"/>
</dbReference>